<reference evidence="4 5" key="1">
    <citation type="submission" date="2023-06" db="EMBL/GenBank/DDBJ databases">
        <title>Roseiconus lacunae JC819 isolated from Gulf of Mannar region, Tamil Nadu.</title>
        <authorList>
            <person name="Pk S."/>
            <person name="Ch S."/>
            <person name="Ch V.R."/>
        </authorList>
    </citation>
    <scope>NUCLEOTIDE SEQUENCE [LARGE SCALE GENOMIC DNA]</scope>
    <source>
        <strain evidence="4 5">JC819</strain>
    </source>
</reference>
<feature type="region of interest" description="Disordered" evidence="2">
    <location>
        <begin position="60"/>
        <end position="91"/>
    </location>
</feature>
<keyword evidence="3" id="KW-1133">Transmembrane helix</keyword>
<keyword evidence="1" id="KW-0813">Transport</keyword>
<dbReference type="Gene3D" id="2.40.50.100">
    <property type="match status" value="1"/>
</dbReference>
<dbReference type="InterPro" id="IPR051909">
    <property type="entry name" value="MFP_Cation_Efflux"/>
</dbReference>
<evidence type="ECO:0000256" key="1">
    <source>
        <dbReference type="ARBA" id="ARBA00022448"/>
    </source>
</evidence>
<evidence type="ECO:0000313" key="4">
    <source>
        <dbReference type="EMBL" id="MDM4019124.1"/>
    </source>
</evidence>
<feature type="compositionally biased region" description="Basic and acidic residues" evidence="2">
    <location>
        <begin position="70"/>
        <end position="89"/>
    </location>
</feature>
<evidence type="ECO:0000313" key="5">
    <source>
        <dbReference type="Proteomes" id="UP001239462"/>
    </source>
</evidence>
<dbReference type="RefSeq" id="WP_289167179.1">
    <property type="nucleotide sequence ID" value="NZ_JASZZN010000031.1"/>
</dbReference>
<keyword evidence="5" id="KW-1185">Reference proteome</keyword>
<proteinExistence type="predicted"/>
<sequence length="528" mass="58851">MNEDQIQDTSTKTIPTSGPKYDRGWIRNVRWTALIVLIAVIGTSVVTGVPRWNRWPLAGRQSAADSESSADGHEDHGHVEHDHPRHDDQQSIELSEQARANLRLQTQIVSLQTFKETIEIPAVITAWPGQTHVAMTSPLTGVINSIQVSRGEVVRSGTPLFTLRLTHQDLVETQEDFLTSLGQLDVEQREIQRLTSIASSGAIAASKRIEREYERDRLEASLRAARQSMLLHGLTAEQIKGIETTRELVREVTVYAPVLHSDRSLHHEAGESYFQSSAKAGRANPGEIALPGAQVLNTKLTAFTQPLPHPEHIDAEFLVTDLNVTRGQSVQAGQMLAQLSDYSELLIEGSAFQRDSETLRSIADRQEPLQAIIELDREQRRLVEGLKIVYLGNEVNRQSRALPFYVRLKNEVERTVQSRGHQFVSWRYKPGQRLTLRIPTKSFDQAIVVPKEAVAEEGPERYVFVENAKHFDRVGVHVLASDSVSVAIANDGQLWPGQTIATRGAHQLQMAIKNKTVGAIDPHAGHNH</sequence>
<organism evidence="4 5">
    <name type="scientific">Roseiconus lacunae</name>
    <dbReference type="NCBI Taxonomy" id="2605694"/>
    <lineage>
        <taxon>Bacteria</taxon>
        <taxon>Pseudomonadati</taxon>
        <taxon>Planctomycetota</taxon>
        <taxon>Planctomycetia</taxon>
        <taxon>Pirellulales</taxon>
        <taxon>Pirellulaceae</taxon>
        <taxon>Roseiconus</taxon>
    </lineage>
</organism>
<dbReference type="PANTHER" id="PTHR30097:SF4">
    <property type="entry name" value="SLR6042 PROTEIN"/>
    <property type="match status" value="1"/>
</dbReference>
<dbReference type="EMBL" id="JASZZN010000031">
    <property type="protein sequence ID" value="MDM4019124.1"/>
    <property type="molecule type" value="Genomic_DNA"/>
</dbReference>
<feature type="transmembrane region" description="Helical" evidence="3">
    <location>
        <begin position="31"/>
        <end position="50"/>
    </location>
</feature>
<accession>A0ABT7PRJ6</accession>
<name>A0ABT7PRJ6_9BACT</name>
<dbReference type="PANTHER" id="PTHR30097">
    <property type="entry name" value="CATION EFFLUX SYSTEM PROTEIN CUSB"/>
    <property type="match status" value="1"/>
</dbReference>
<gene>
    <name evidence="4" type="ORF">QTN89_26960</name>
</gene>
<keyword evidence="3" id="KW-0812">Transmembrane</keyword>
<dbReference type="Gene3D" id="2.40.420.20">
    <property type="match status" value="1"/>
</dbReference>
<dbReference type="Proteomes" id="UP001239462">
    <property type="component" value="Unassembled WGS sequence"/>
</dbReference>
<keyword evidence="3" id="KW-0472">Membrane</keyword>
<comment type="caution">
    <text evidence="4">The sequence shown here is derived from an EMBL/GenBank/DDBJ whole genome shotgun (WGS) entry which is preliminary data.</text>
</comment>
<dbReference type="Gene3D" id="1.10.287.470">
    <property type="entry name" value="Helix hairpin bin"/>
    <property type="match status" value="1"/>
</dbReference>
<evidence type="ECO:0000256" key="3">
    <source>
        <dbReference type="SAM" id="Phobius"/>
    </source>
</evidence>
<protein>
    <submittedName>
        <fullName evidence="4">Efflux RND transporter periplasmic adaptor subunit</fullName>
    </submittedName>
</protein>
<evidence type="ECO:0000256" key="2">
    <source>
        <dbReference type="SAM" id="MobiDB-lite"/>
    </source>
</evidence>